<dbReference type="KEGG" id="meiy:MIN45_P0962"/>
<dbReference type="CDD" id="cd06260">
    <property type="entry name" value="DUF820-like"/>
    <property type="match status" value="1"/>
</dbReference>
<dbReference type="InterPro" id="IPR011335">
    <property type="entry name" value="Restrct_endonuc-II-like"/>
</dbReference>
<feature type="domain" description="Putative restriction endonuclease" evidence="1">
    <location>
        <begin position="12"/>
        <end position="168"/>
    </location>
</feature>
<sequence length="186" mass="20727">MTQQARIPYITVEDYLEGELHSDIRHEYVAGQVFAMVGSTLGHNRVVGNIATFLNSRLRGTPCSAYVSDVKVRIEAADAFYYPDVVVSCEAADLSALYLTEPVLVVEVLSPSTETTDRREKRLNYQKLPSLKEYVLVAPDAVQVEVYRRGQAGWEEVEIYGPEDTAVRLVSLDLAIPVAEIYTGVR</sequence>
<name>A0AAU9CQG8_9GAMM</name>
<dbReference type="Gene3D" id="3.90.1570.10">
    <property type="entry name" value="tt1808, chain A"/>
    <property type="match status" value="1"/>
</dbReference>
<dbReference type="InterPro" id="IPR012296">
    <property type="entry name" value="Nuclease_put_TT1808"/>
</dbReference>
<dbReference type="Proteomes" id="UP001321450">
    <property type="component" value="Chromosome"/>
</dbReference>
<dbReference type="SUPFAM" id="SSF52980">
    <property type="entry name" value="Restriction endonuclease-like"/>
    <property type="match status" value="1"/>
</dbReference>
<dbReference type="AlphaFoldDB" id="A0AAU9CQG8"/>
<reference evidence="3" key="1">
    <citation type="journal article" date="2024" name="Int. J. Syst. Evol. Microbiol.">
        <title>Methylomarinovum tepidoasis sp. nov., a moderately thermophilic methanotroph of the family Methylothermaceae isolated from a deep-sea hydrothermal field.</title>
        <authorList>
            <person name="Hirayama H."/>
            <person name="Takaki Y."/>
            <person name="Abe M."/>
            <person name="Miyazaki M."/>
            <person name="Uematsu K."/>
            <person name="Matsui Y."/>
            <person name="Takai K."/>
        </authorList>
    </citation>
    <scope>NUCLEOTIDE SEQUENCE [LARGE SCALE GENOMIC DNA]</scope>
    <source>
        <strain evidence="3">IN45</strain>
    </source>
</reference>
<dbReference type="PANTHER" id="PTHR36558:SF1">
    <property type="entry name" value="RESTRICTION ENDONUCLEASE DOMAIN-CONTAINING PROTEIN-RELATED"/>
    <property type="match status" value="1"/>
</dbReference>
<organism evidence="2 3">
    <name type="scientific">Methylomarinovum tepidoasis</name>
    <dbReference type="NCBI Taxonomy" id="2840183"/>
    <lineage>
        <taxon>Bacteria</taxon>
        <taxon>Pseudomonadati</taxon>
        <taxon>Pseudomonadota</taxon>
        <taxon>Gammaproteobacteria</taxon>
        <taxon>Methylococcales</taxon>
        <taxon>Methylothermaceae</taxon>
        <taxon>Methylomarinovum</taxon>
    </lineage>
</organism>
<keyword evidence="3" id="KW-1185">Reference proteome</keyword>
<dbReference type="InterPro" id="IPR008538">
    <property type="entry name" value="Uma2"/>
</dbReference>
<dbReference type="EMBL" id="AP024718">
    <property type="protein sequence ID" value="BCX88593.1"/>
    <property type="molecule type" value="Genomic_DNA"/>
</dbReference>
<protein>
    <recommendedName>
        <fullName evidence="1">Putative restriction endonuclease domain-containing protein</fullName>
    </recommendedName>
</protein>
<evidence type="ECO:0000259" key="1">
    <source>
        <dbReference type="Pfam" id="PF05685"/>
    </source>
</evidence>
<accession>A0AAU9CQG8</accession>
<proteinExistence type="predicted"/>
<dbReference type="RefSeq" id="WP_286293779.1">
    <property type="nucleotide sequence ID" value="NZ_AP024718.1"/>
</dbReference>
<gene>
    <name evidence="2" type="ORF">MIN45_P0962</name>
</gene>
<dbReference type="PANTHER" id="PTHR36558">
    <property type="entry name" value="GLR1098 PROTEIN"/>
    <property type="match status" value="1"/>
</dbReference>
<evidence type="ECO:0000313" key="2">
    <source>
        <dbReference type="EMBL" id="BCX88593.1"/>
    </source>
</evidence>
<dbReference type="Pfam" id="PF05685">
    <property type="entry name" value="Uma2"/>
    <property type="match status" value="1"/>
</dbReference>
<evidence type="ECO:0000313" key="3">
    <source>
        <dbReference type="Proteomes" id="UP001321450"/>
    </source>
</evidence>